<feature type="non-terminal residue" evidence="1">
    <location>
        <position position="1"/>
    </location>
</feature>
<reference evidence="2" key="1">
    <citation type="submission" date="2012-02" db="EMBL/GenBank/DDBJ databases">
        <title>Genome sequencing of Giardia lamblia Genotypes A2 and B isolates (DH and GS) and comparative analysis with the genomes of Genotypes A1 and E (WB and Pig).</title>
        <authorList>
            <person name="Adam R."/>
            <person name="Dahlstrom E."/>
            <person name="Martens C."/>
            <person name="Bruno D."/>
            <person name="Barbian K."/>
            <person name="Porcella S.F."/>
            <person name="Nash T."/>
        </authorList>
    </citation>
    <scope>NUCLEOTIDE SEQUENCE</scope>
    <source>
        <strain evidence="2">GS</strain>
    </source>
</reference>
<sequence length="70" mass="7380">VCTVYMALSVMPCETARHALCGAQRYGCRLRDLCGAMGVLEDAEGGWGGELPHTGGVGLQRAVRARRGTS</sequence>
<gene>
    <name evidence="1" type="ORF">GSB_155368</name>
</gene>
<organism evidence="1 2">
    <name type="scientific">Giardia intestinalis</name>
    <name type="common">Giardia lamblia</name>
    <dbReference type="NCBI Taxonomy" id="5741"/>
    <lineage>
        <taxon>Eukaryota</taxon>
        <taxon>Metamonada</taxon>
        <taxon>Diplomonadida</taxon>
        <taxon>Hexamitidae</taxon>
        <taxon>Giardiinae</taxon>
        <taxon>Giardia</taxon>
    </lineage>
</organism>
<dbReference type="AlphaFoldDB" id="V6TP54"/>
<name>V6TP54_GIAIN</name>
<protein>
    <submittedName>
        <fullName evidence="1">Variant-specific surface protein</fullName>
    </submittedName>
</protein>
<proteinExistence type="predicted"/>
<comment type="caution">
    <text evidence="1">The sequence shown here is derived from an EMBL/GenBank/DDBJ whole genome shotgun (WGS) entry which is preliminary data.</text>
</comment>
<dbReference type="Proteomes" id="UP000018040">
    <property type="component" value="Unassembled WGS sequence"/>
</dbReference>
<accession>V6TP54</accession>
<dbReference type="EMBL" id="AHHH01000178">
    <property type="protein sequence ID" value="ESU40743.1"/>
    <property type="molecule type" value="Genomic_DNA"/>
</dbReference>
<evidence type="ECO:0000313" key="1">
    <source>
        <dbReference type="EMBL" id="ESU40743.1"/>
    </source>
</evidence>
<evidence type="ECO:0000313" key="2">
    <source>
        <dbReference type="Proteomes" id="UP000018040"/>
    </source>
</evidence>
<reference evidence="1 2" key="2">
    <citation type="journal article" date="2013" name="Genome Biol. Evol.">
        <title>Genome sequencing of Giardia lamblia genotypes A2 and B isolates (DH and GS) and comparative analysis with the genomes of genotypes A1 and E (WB and Pig).</title>
        <authorList>
            <person name="Adam R.D."/>
            <person name="Dahlstrom E.W."/>
            <person name="Martens C.A."/>
            <person name="Bruno D.P."/>
            <person name="Barbian K.D."/>
            <person name="Ricklefs S.M."/>
            <person name="Hernandez M.M."/>
            <person name="Narla N.P."/>
            <person name="Patel R.B."/>
            <person name="Porcella S.F."/>
            <person name="Nash T.E."/>
        </authorList>
    </citation>
    <scope>NUCLEOTIDE SEQUENCE [LARGE SCALE GENOMIC DNA]</scope>
    <source>
        <strain evidence="1 2">GS</strain>
    </source>
</reference>